<dbReference type="PANTHER" id="PTHR30346">
    <property type="entry name" value="TRANSCRIPTIONAL DUAL REGULATOR HCAR-RELATED"/>
    <property type="match status" value="1"/>
</dbReference>
<evidence type="ECO:0000313" key="6">
    <source>
        <dbReference type="EMBL" id="XAE42178.1"/>
    </source>
</evidence>
<dbReference type="InterPro" id="IPR005119">
    <property type="entry name" value="LysR_subst-bd"/>
</dbReference>
<evidence type="ECO:0000256" key="1">
    <source>
        <dbReference type="ARBA" id="ARBA00009437"/>
    </source>
</evidence>
<dbReference type="Gene3D" id="1.10.10.10">
    <property type="entry name" value="Winged helix-like DNA-binding domain superfamily/Winged helix DNA-binding domain"/>
    <property type="match status" value="1"/>
</dbReference>
<dbReference type="InterPro" id="IPR000847">
    <property type="entry name" value="LysR_HTH_N"/>
</dbReference>
<keyword evidence="2" id="KW-0805">Transcription regulation</keyword>
<dbReference type="EMBL" id="CP152276">
    <property type="protein sequence ID" value="XAE42178.1"/>
    <property type="molecule type" value="Genomic_DNA"/>
</dbReference>
<comment type="similarity">
    <text evidence="1">Belongs to the LysR transcriptional regulatory family.</text>
</comment>
<feature type="domain" description="HTH lysR-type" evidence="5">
    <location>
        <begin position="13"/>
        <end position="71"/>
    </location>
</feature>
<dbReference type="Gene3D" id="3.40.190.10">
    <property type="entry name" value="Periplasmic binding protein-like II"/>
    <property type="match status" value="2"/>
</dbReference>
<dbReference type="PRINTS" id="PR00039">
    <property type="entry name" value="HTHLYSR"/>
</dbReference>
<sequence>MFLGIHACKVWIMDLRHLRYFIAVAEEGSLTVAAEKRLHTAQPSLSRQMRDLEAELGCALLIRGAKGIELTAAGRVFLDHARAVLVQVEATVEATRRAAVPAKRSFVLGFLTGYEFDWLPAVMRIMRDELPNTEVVLLSLSSPDLAEGLMRGKIDLAFLRHERNAPGIVFTRLIDEPLIVLMPVDHPLTARSAVTSEDIIGEELVGVPHDKSPALRAVTDAYGAKLGIDLTPDHDVDNLAMAMSLVTSTRGIALMPLYARNLLPPTVVSRPLAGVPPTIDLSLGYNEANTSPLLKTIVSKIGDLKFANP</sequence>
<name>A0ABZ3D3F8_9PROT</name>
<dbReference type="RefSeq" id="WP_342627972.1">
    <property type="nucleotide sequence ID" value="NZ_CP152276.1"/>
</dbReference>
<evidence type="ECO:0000256" key="4">
    <source>
        <dbReference type="ARBA" id="ARBA00023163"/>
    </source>
</evidence>
<keyword evidence="7" id="KW-1185">Reference proteome</keyword>
<organism evidence="6 7">
    <name type="scientific">Nguyenibacter vanlangensis</name>
    <dbReference type="NCBI Taxonomy" id="1216886"/>
    <lineage>
        <taxon>Bacteria</taxon>
        <taxon>Pseudomonadati</taxon>
        <taxon>Pseudomonadota</taxon>
        <taxon>Alphaproteobacteria</taxon>
        <taxon>Acetobacterales</taxon>
        <taxon>Acetobacteraceae</taxon>
        <taxon>Nguyenibacter</taxon>
    </lineage>
</organism>
<evidence type="ECO:0000256" key="3">
    <source>
        <dbReference type="ARBA" id="ARBA00023125"/>
    </source>
</evidence>
<proteinExistence type="inferred from homology"/>
<dbReference type="Pfam" id="PF00126">
    <property type="entry name" value="HTH_1"/>
    <property type="match status" value="1"/>
</dbReference>
<protein>
    <submittedName>
        <fullName evidence="6">LysR family transcriptional regulator</fullName>
    </submittedName>
</protein>
<dbReference type="InterPro" id="IPR036390">
    <property type="entry name" value="WH_DNA-bd_sf"/>
</dbReference>
<dbReference type="Pfam" id="PF03466">
    <property type="entry name" value="LysR_substrate"/>
    <property type="match status" value="1"/>
</dbReference>
<dbReference type="SUPFAM" id="SSF46785">
    <property type="entry name" value="Winged helix' DNA-binding domain"/>
    <property type="match status" value="1"/>
</dbReference>
<gene>
    <name evidence="6" type="ORF">AAC691_18195</name>
</gene>
<evidence type="ECO:0000259" key="5">
    <source>
        <dbReference type="PROSITE" id="PS50931"/>
    </source>
</evidence>
<reference evidence="6 7" key="1">
    <citation type="submission" date="2024-04" db="EMBL/GenBank/DDBJ databases">
        <title>Complete genome sequence of Nguyenibacter vanlangesis HBCM-1154, a strain capable of nitrogen fixation, IAA production, and phosphorus solubilization isolated from sugarcane soil.</title>
        <authorList>
            <person name="MY HANH P."/>
        </authorList>
    </citation>
    <scope>NUCLEOTIDE SEQUENCE [LARGE SCALE GENOMIC DNA]</scope>
    <source>
        <strain evidence="6 7">HBCM 1154</strain>
    </source>
</reference>
<keyword evidence="3" id="KW-0238">DNA-binding</keyword>
<dbReference type="PROSITE" id="PS50931">
    <property type="entry name" value="HTH_LYSR"/>
    <property type="match status" value="1"/>
</dbReference>
<keyword evidence="4" id="KW-0804">Transcription</keyword>
<accession>A0ABZ3D3F8</accession>
<evidence type="ECO:0000256" key="2">
    <source>
        <dbReference type="ARBA" id="ARBA00023015"/>
    </source>
</evidence>
<evidence type="ECO:0000313" key="7">
    <source>
        <dbReference type="Proteomes" id="UP001449795"/>
    </source>
</evidence>
<dbReference type="PANTHER" id="PTHR30346:SF0">
    <property type="entry name" value="HCA OPERON TRANSCRIPTIONAL ACTIVATOR HCAR"/>
    <property type="match status" value="1"/>
</dbReference>
<dbReference type="InterPro" id="IPR036388">
    <property type="entry name" value="WH-like_DNA-bd_sf"/>
</dbReference>
<dbReference type="Proteomes" id="UP001449795">
    <property type="component" value="Chromosome"/>
</dbReference>
<dbReference type="SUPFAM" id="SSF53850">
    <property type="entry name" value="Periplasmic binding protein-like II"/>
    <property type="match status" value="1"/>
</dbReference>